<dbReference type="PANTHER" id="PTHR48090:SF7">
    <property type="entry name" value="RFBJ PROTEIN"/>
    <property type="match status" value="1"/>
</dbReference>
<dbReference type="CDD" id="cd04179">
    <property type="entry name" value="DPM_DPG-synthase_like"/>
    <property type="match status" value="1"/>
</dbReference>
<dbReference type="InterPro" id="IPR029044">
    <property type="entry name" value="Nucleotide-diphossugar_trans"/>
</dbReference>
<sequence length="244" mass="25820">MNGGMAADSYTATECVVDVVLPCLDEAAALPSVLEALPDGFRPVVVDNGSRDGSPEIATAHGARVVHETRRGYGAAVHTGIEAASTDVVCVLDADGSLDPAELPRVVEPVRLGSADLVVGRRLPVSRDAWPWHGRAGNAVLAALLRHGGLPVHDIGPVRAFRRAELLDLGITDRGFGYPLELLVRAAAANWRVIELDVSYRRRAKGTTSKVSGSVRGTARAIRDMAAVWRRVGGDTKVTAGKRP</sequence>
<dbReference type="Proteomes" id="UP001165136">
    <property type="component" value="Unassembled WGS sequence"/>
</dbReference>
<proteinExistence type="inferred from homology"/>
<organism evidence="3 4">
    <name type="scientific">Amycolatopsis taiwanensis</name>
    <dbReference type="NCBI Taxonomy" id="342230"/>
    <lineage>
        <taxon>Bacteria</taxon>
        <taxon>Bacillati</taxon>
        <taxon>Actinomycetota</taxon>
        <taxon>Actinomycetes</taxon>
        <taxon>Pseudonocardiales</taxon>
        <taxon>Pseudonocardiaceae</taxon>
        <taxon>Amycolatopsis</taxon>
    </lineage>
</organism>
<accession>A0A9W6R7Z9</accession>
<dbReference type="Gene3D" id="3.90.550.10">
    <property type="entry name" value="Spore Coat Polysaccharide Biosynthesis Protein SpsA, Chain A"/>
    <property type="match status" value="1"/>
</dbReference>
<gene>
    <name evidence="3" type="ORF">Atai01_74350</name>
</gene>
<dbReference type="InterPro" id="IPR050256">
    <property type="entry name" value="Glycosyltransferase_2"/>
</dbReference>
<feature type="domain" description="Glycosyltransferase 2-like" evidence="2">
    <location>
        <begin position="19"/>
        <end position="135"/>
    </location>
</feature>
<evidence type="ECO:0000256" key="1">
    <source>
        <dbReference type="ARBA" id="ARBA00006739"/>
    </source>
</evidence>
<comment type="similarity">
    <text evidence="1">Belongs to the glycosyltransferase 2 family.</text>
</comment>
<evidence type="ECO:0000313" key="4">
    <source>
        <dbReference type="Proteomes" id="UP001165136"/>
    </source>
</evidence>
<reference evidence="3" key="1">
    <citation type="submission" date="2023-03" db="EMBL/GenBank/DDBJ databases">
        <title>Amycolatopsis taiwanensis NBRC 103393.</title>
        <authorList>
            <person name="Ichikawa N."/>
            <person name="Sato H."/>
            <person name="Tonouchi N."/>
        </authorList>
    </citation>
    <scope>NUCLEOTIDE SEQUENCE</scope>
    <source>
        <strain evidence="3">NBRC 103393</strain>
    </source>
</reference>
<name>A0A9W6R7Z9_9PSEU</name>
<keyword evidence="3" id="KW-0378">Hydrolase</keyword>
<dbReference type="SUPFAM" id="SSF53448">
    <property type="entry name" value="Nucleotide-diphospho-sugar transferases"/>
    <property type="match status" value="1"/>
</dbReference>
<evidence type="ECO:0000259" key="2">
    <source>
        <dbReference type="Pfam" id="PF00535"/>
    </source>
</evidence>
<dbReference type="Pfam" id="PF00535">
    <property type="entry name" value="Glycos_transf_2"/>
    <property type="match status" value="1"/>
</dbReference>
<evidence type="ECO:0000313" key="3">
    <source>
        <dbReference type="EMBL" id="GLY70816.1"/>
    </source>
</evidence>
<keyword evidence="4" id="KW-1185">Reference proteome</keyword>
<dbReference type="AlphaFoldDB" id="A0A9W6R7Z9"/>
<dbReference type="EMBL" id="BSTI01000027">
    <property type="protein sequence ID" value="GLY70816.1"/>
    <property type="molecule type" value="Genomic_DNA"/>
</dbReference>
<dbReference type="GO" id="GO:0016787">
    <property type="term" value="F:hydrolase activity"/>
    <property type="evidence" value="ECO:0007669"/>
    <property type="project" value="UniProtKB-KW"/>
</dbReference>
<dbReference type="PANTHER" id="PTHR48090">
    <property type="entry name" value="UNDECAPRENYL-PHOSPHATE 4-DEOXY-4-FORMAMIDO-L-ARABINOSE TRANSFERASE-RELATED"/>
    <property type="match status" value="1"/>
</dbReference>
<dbReference type="InterPro" id="IPR001173">
    <property type="entry name" value="Glyco_trans_2-like"/>
</dbReference>
<comment type="caution">
    <text evidence="3">The sequence shown here is derived from an EMBL/GenBank/DDBJ whole genome shotgun (WGS) entry which is preliminary data.</text>
</comment>
<protein>
    <submittedName>
        <fullName evidence="3">Glycosyl hydrolase</fullName>
    </submittedName>
</protein>